<protein>
    <submittedName>
        <fullName evidence="2">Competence damage-inducible protein A</fullName>
    </submittedName>
</protein>
<feature type="domain" description="CinA C-terminal" evidence="1">
    <location>
        <begin position="23"/>
        <end position="169"/>
    </location>
</feature>
<dbReference type="InterPro" id="IPR036653">
    <property type="entry name" value="CinA-like_C"/>
</dbReference>
<dbReference type="Pfam" id="PF02464">
    <property type="entry name" value="CinA"/>
    <property type="match status" value="1"/>
</dbReference>
<dbReference type="InterPro" id="IPR008136">
    <property type="entry name" value="CinA_C"/>
</dbReference>
<dbReference type="NCBIfam" id="TIGR00199">
    <property type="entry name" value="PncC_domain"/>
    <property type="match status" value="1"/>
</dbReference>
<organism evidence="2 3">
    <name type="scientific">Rothia aerolata</name>
    <dbReference type="NCBI Taxonomy" id="1812262"/>
    <lineage>
        <taxon>Bacteria</taxon>
        <taxon>Bacillati</taxon>
        <taxon>Actinomycetota</taxon>
        <taxon>Actinomycetes</taxon>
        <taxon>Micrococcales</taxon>
        <taxon>Micrococcaceae</taxon>
        <taxon>Rothia</taxon>
    </lineage>
</organism>
<sequence length="173" mass="17625">MAESTETNPIVVVEQDPVRAAAPLVALATRQGATIASAESLTGGMLGEAICSIAGASAVYLGGVISYASSVKESVLGVSGELLAERGSVDPDVASAMAERTAVICGADFGIATTGAAGPEPHDGKPVGRVYIGVYGPAGARVVEKNYEGDRQDIRQQATFDALQILYREIADA</sequence>
<dbReference type="EMBL" id="BMDC01000002">
    <property type="protein sequence ID" value="GGH63607.1"/>
    <property type="molecule type" value="Genomic_DNA"/>
</dbReference>
<evidence type="ECO:0000259" key="1">
    <source>
        <dbReference type="Pfam" id="PF02464"/>
    </source>
</evidence>
<evidence type="ECO:0000313" key="2">
    <source>
        <dbReference type="EMBL" id="GGH63607.1"/>
    </source>
</evidence>
<comment type="caution">
    <text evidence="2">The sequence shown here is derived from an EMBL/GenBank/DDBJ whole genome shotgun (WGS) entry which is preliminary data.</text>
</comment>
<dbReference type="SUPFAM" id="SSF142433">
    <property type="entry name" value="CinA-like"/>
    <property type="match status" value="1"/>
</dbReference>
<dbReference type="Proteomes" id="UP000600171">
    <property type="component" value="Unassembled WGS sequence"/>
</dbReference>
<evidence type="ECO:0000313" key="3">
    <source>
        <dbReference type="Proteomes" id="UP000600171"/>
    </source>
</evidence>
<name>A0A917IUS0_9MICC</name>
<keyword evidence="3" id="KW-1185">Reference proteome</keyword>
<dbReference type="AlphaFoldDB" id="A0A917IUS0"/>
<dbReference type="RefSeq" id="WP_188359750.1">
    <property type="nucleotide sequence ID" value="NZ_BMDC01000002.1"/>
</dbReference>
<proteinExistence type="predicted"/>
<reference evidence="2 3" key="1">
    <citation type="journal article" date="2014" name="Int. J. Syst. Evol. Microbiol.">
        <title>Complete genome sequence of Corynebacterium casei LMG S-19264T (=DSM 44701T), isolated from a smear-ripened cheese.</title>
        <authorList>
            <consortium name="US DOE Joint Genome Institute (JGI-PGF)"/>
            <person name="Walter F."/>
            <person name="Albersmeier A."/>
            <person name="Kalinowski J."/>
            <person name="Ruckert C."/>
        </authorList>
    </citation>
    <scope>NUCLEOTIDE SEQUENCE [LARGE SCALE GENOMIC DNA]</scope>
    <source>
        <strain evidence="2 3">CCM 8669</strain>
    </source>
</reference>
<gene>
    <name evidence="2" type="ORF">GCM10007359_15080</name>
</gene>
<accession>A0A917IUS0</accession>
<dbReference type="Gene3D" id="3.90.950.20">
    <property type="entry name" value="CinA-like"/>
    <property type="match status" value="1"/>
</dbReference>